<dbReference type="Gene3D" id="1.10.260.40">
    <property type="entry name" value="lambda repressor-like DNA-binding domains"/>
    <property type="match status" value="1"/>
</dbReference>
<reference evidence="3 4" key="1">
    <citation type="submission" date="2018-08" db="EMBL/GenBank/DDBJ databases">
        <title>A genome reference for cultivated species of the human gut microbiota.</title>
        <authorList>
            <person name="Zou Y."/>
            <person name="Xue W."/>
            <person name="Luo G."/>
        </authorList>
    </citation>
    <scope>NUCLEOTIDE SEQUENCE [LARGE SCALE GENOMIC DNA]</scope>
    <source>
        <strain evidence="3 4">AF28-26</strain>
    </source>
</reference>
<dbReference type="PROSITE" id="PS50943">
    <property type="entry name" value="HTH_CROC1"/>
    <property type="match status" value="1"/>
</dbReference>
<sequence length="76" mass="8784">MKNKIKELRLEAGYTQKQLADLALVSSRTIISLETGQYNPSLLLAYRLARIFSTTVGELYCLEENLKEEDQKYEKL</sequence>
<dbReference type="Proteomes" id="UP000284751">
    <property type="component" value="Unassembled WGS sequence"/>
</dbReference>
<dbReference type="GO" id="GO:0003677">
    <property type="term" value="F:DNA binding"/>
    <property type="evidence" value="ECO:0007669"/>
    <property type="project" value="UniProtKB-KW"/>
</dbReference>
<dbReference type="SUPFAM" id="SSF47413">
    <property type="entry name" value="lambda repressor-like DNA-binding domains"/>
    <property type="match status" value="1"/>
</dbReference>
<evidence type="ECO:0000313" key="3">
    <source>
        <dbReference type="EMBL" id="RGQ37674.1"/>
    </source>
</evidence>
<protein>
    <submittedName>
        <fullName evidence="3">Transcriptional regulator</fullName>
    </submittedName>
</protein>
<dbReference type="SMART" id="SM00530">
    <property type="entry name" value="HTH_XRE"/>
    <property type="match status" value="1"/>
</dbReference>
<feature type="domain" description="HTH cro/C1-type" evidence="2">
    <location>
        <begin position="5"/>
        <end position="59"/>
    </location>
</feature>
<dbReference type="InterPro" id="IPR001387">
    <property type="entry name" value="Cro/C1-type_HTH"/>
</dbReference>
<dbReference type="PANTHER" id="PTHR46558:SF4">
    <property type="entry name" value="DNA-BIDING PHAGE PROTEIN"/>
    <property type="match status" value="1"/>
</dbReference>
<accession>A0A412AVQ5</accession>
<dbReference type="CDD" id="cd00093">
    <property type="entry name" value="HTH_XRE"/>
    <property type="match status" value="1"/>
</dbReference>
<comment type="caution">
    <text evidence="3">The sequence shown here is derived from an EMBL/GenBank/DDBJ whole genome shotgun (WGS) entry which is preliminary data.</text>
</comment>
<gene>
    <name evidence="3" type="ORF">DWY99_10475</name>
</gene>
<evidence type="ECO:0000313" key="4">
    <source>
        <dbReference type="Proteomes" id="UP000284751"/>
    </source>
</evidence>
<name>A0A412AVQ5_9FIRM</name>
<dbReference type="InterPro" id="IPR010982">
    <property type="entry name" value="Lambda_DNA-bd_dom_sf"/>
</dbReference>
<dbReference type="EMBL" id="QRTC01000045">
    <property type="protein sequence ID" value="RGQ37674.1"/>
    <property type="molecule type" value="Genomic_DNA"/>
</dbReference>
<dbReference type="Pfam" id="PF01381">
    <property type="entry name" value="HTH_3"/>
    <property type="match status" value="1"/>
</dbReference>
<evidence type="ECO:0000256" key="1">
    <source>
        <dbReference type="ARBA" id="ARBA00023125"/>
    </source>
</evidence>
<evidence type="ECO:0000259" key="2">
    <source>
        <dbReference type="PROSITE" id="PS50943"/>
    </source>
</evidence>
<organism evidence="3 4">
    <name type="scientific">[Clostridium] leptum</name>
    <dbReference type="NCBI Taxonomy" id="1535"/>
    <lineage>
        <taxon>Bacteria</taxon>
        <taxon>Bacillati</taxon>
        <taxon>Bacillota</taxon>
        <taxon>Clostridia</taxon>
        <taxon>Eubacteriales</taxon>
        <taxon>Oscillospiraceae</taxon>
        <taxon>Oscillospiraceae incertae sedis</taxon>
    </lineage>
</organism>
<keyword evidence="1" id="KW-0238">DNA-binding</keyword>
<proteinExistence type="predicted"/>
<dbReference type="PANTHER" id="PTHR46558">
    <property type="entry name" value="TRACRIPTIONAL REGULATORY PROTEIN-RELATED-RELATED"/>
    <property type="match status" value="1"/>
</dbReference>
<dbReference type="AlphaFoldDB" id="A0A412AVQ5"/>